<comment type="caution">
    <text evidence="11">The sequence shown here is derived from an EMBL/GenBank/DDBJ whole genome shotgun (WGS) entry which is preliminary data.</text>
</comment>
<dbReference type="GO" id="GO:0005886">
    <property type="term" value="C:plasma membrane"/>
    <property type="evidence" value="ECO:0007669"/>
    <property type="project" value="UniProtKB-SubCell"/>
</dbReference>
<evidence type="ECO:0000256" key="9">
    <source>
        <dbReference type="ARBA" id="ARBA00047356"/>
    </source>
</evidence>
<proteinExistence type="inferred from homology"/>
<evidence type="ECO:0000256" key="3">
    <source>
        <dbReference type="ARBA" id="ARBA00022448"/>
    </source>
</evidence>
<comment type="similarity">
    <text evidence="2">Belongs to the ABC transporter superfamily.</text>
</comment>
<comment type="catalytic activity">
    <reaction evidence="9">
        <text>a dipeptide(out) + ATP + H2O = a dipeptide(in) + ADP + phosphate + H(+)</text>
        <dbReference type="Rhea" id="RHEA:23120"/>
        <dbReference type="ChEBI" id="CHEBI:15377"/>
        <dbReference type="ChEBI" id="CHEBI:15378"/>
        <dbReference type="ChEBI" id="CHEBI:30616"/>
        <dbReference type="ChEBI" id="CHEBI:43474"/>
        <dbReference type="ChEBI" id="CHEBI:90799"/>
        <dbReference type="ChEBI" id="CHEBI:456216"/>
        <dbReference type="EC" id="7.4.2.9"/>
    </reaction>
</comment>
<protein>
    <recommendedName>
        <fullName evidence="8">ABC-type dipeptide transporter</fullName>
        <ecNumber evidence="8">7.4.2.9</ecNumber>
    </recommendedName>
</protein>
<dbReference type="InterPro" id="IPR027417">
    <property type="entry name" value="P-loop_NTPase"/>
</dbReference>
<dbReference type="RefSeq" id="WP_193909477.1">
    <property type="nucleotide sequence ID" value="NZ_PRDL01000001.1"/>
</dbReference>
<dbReference type="PANTHER" id="PTHR43297:SF2">
    <property type="entry name" value="DIPEPTIDE TRANSPORT ATP-BINDING PROTEIN DPPD"/>
    <property type="match status" value="1"/>
</dbReference>
<dbReference type="InterPro" id="IPR013563">
    <property type="entry name" value="Oligopep_ABC_C"/>
</dbReference>
<dbReference type="CDD" id="cd03257">
    <property type="entry name" value="ABC_NikE_OppD_transporters"/>
    <property type="match status" value="2"/>
</dbReference>
<sequence length="537" mass="59421">MAADTILSVRNLTVAFHTRNGHQTAVRDLSFDLAAGEILAIVGESGSGKSVSCYSLLGLIPTPPGKIEQGSAHFQGADLLAMSEHQLRKVRGRKISMIFQDPMTSLNPYLRVSRQLMEPLQLHVGLSKNEARQRAIAALEEVGIRDAEKRIDDYPHQFSGGMRQRVMIAMALITEPELLIADEPTTALDVTVQAQILTLIRNLQASRNLSVIFITHDLGVAASLANRVLVMQAGDVVESGTIDDVFHRPQHPYTQKLLHSILTTGKANPLSVAAGDVPLLDVRALTTTYEAGHSSWFRRAPRLKGIENISLQIGRGEIVGIVGESGSGKSTLGRTIMQLLQADSGEVLLEGKDLCQLQGRELNRTRHRFQMIFQDPYASLNPRMTVFDTLAEPLREQKKIPAKEISTRVNQLMDDVGLDRRFIRKYPHEFSGGQRQRIAIARALALQPELIVADEPVSALDVTIRAQILELLLQLTQKHSLTLLFISHDMSVVRYLCDRIVVMQKGEIVEQGSTEAVFTHPQQEYTRSLLAAIPQMA</sequence>
<dbReference type="AlphaFoldDB" id="A0A928V6Q6"/>
<dbReference type="PROSITE" id="PS00211">
    <property type="entry name" value="ABC_TRANSPORTER_1"/>
    <property type="match status" value="2"/>
</dbReference>
<dbReference type="EMBL" id="PRDL01000001">
    <property type="protein sequence ID" value="MBE8717564.1"/>
    <property type="molecule type" value="Genomic_DNA"/>
</dbReference>
<keyword evidence="4" id="KW-1003">Cell membrane</keyword>
<dbReference type="EC" id="7.4.2.9" evidence="8"/>
<gene>
    <name evidence="11" type="ORF">C4F51_10220</name>
</gene>
<dbReference type="GO" id="GO:0055085">
    <property type="term" value="P:transmembrane transport"/>
    <property type="evidence" value="ECO:0007669"/>
    <property type="project" value="UniProtKB-ARBA"/>
</dbReference>
<dbReference type="Pfam" id="PF00005">
    <property type="entry name" value="ABC_tran"/>
    <property type="match status" value="2"/>
</dbReference>
<reference evidence="11" key="1">
    <citation type="submission" date="2018-07" db="EMBL/GenBank/DDBJ databases">
        <title>Genome assembly of strain Ka43.</title>
        <authorList>
            <person name="Kukolya J."/>
            <person name="Nagy I."/>
            <person name="Horvath B."/>
            <person name="Toth A."/>
        </authorList>
    </citation>
    <scope>NUCLEOTIDE SEQUENCE</scope>
    <source>
        <strain evidence="11">KB43</strain>
    </source>
</reference>
<dbReference type="PANTHER" id="PTHR43297">
    <property type="entry name" value="OLIGOPEPTIDE TRANSPORT ATP-BINDING PROTEIN APPD"/>
    <property type="match status" value="1"/>
</dbReference>
<keyword evidence="3" id="KW-0813">Transport</keyword>
<dbReference type="GO" id="GO:0015833">
    <property type="term" value="P:peptide transport"/>
    <property type="evidence" value="ECO:0007669"/>
    <property type="project" value="InterPro"/>
</dbReference>
<evidence type="ECO:0000313" key="12">
    <source>
        <dbReference type="Proteomes" id="UP000652567"/>
    </source>
</evidence>
<keyword evidence="7" id="KW-0472">Membrane</keyword>
<feature type="domain" description="ABC transporter" evidence="10">
    <location>
        <begin position="9"/>
        <end position="258"/>
    </location>
</feature>
<evidence type="ECO:0000256" key="2">
    <source>
        <dbReference type="ARBA" id="ARBA00005417"/>
    </source>
</evidence>
<dbReference type="InterPro" id="IPR003593">
    <property type="entry name" value="AAA+_ATPase"/>
</dbReference>
<keyword evidence="6 11" id="KW-0067">ATP-binding</keyword>
<evidence type="ECO:0000256" key="5">
    <source>
        <dbReference type="ARBA" id="ARBA00022741"/>
    </source>
</evidence>
<dbReference type="FunFam" id="3.40.50.300:FF:000016">
    <property type="entry name" value="Oligopeptide ABC transporter ATP-binding component"/>
    <property type="match status" value="2"/>
</dbReference>
<feature type="domain" description="ABC transporter" evidence="10">
    <location>
        <begin position="282"/>
        <end position="530"/>
    </location>
</feature>
<name>A0A928V6Q6_9GAMM</name>
<dbReference type="NCBIfam" id="NF007739">
    <property type="entry name" value="PRK10419.1"/>
    <property type="match status" value="2"/>
</dbReference>
<dbReference type="InterPro" id="IPR017871">
    <property type="entry name" value="ABC_transporter-like_CS"/>
</dbReference>
<evidence type="ECO:0000256" key="6">
    <source>
        <dbReference type="ARBA" id="ARBA00022840"/>
    </source>
</evidence>
<dbReference type="SMART" id="SM00382">
    <property type="entry name" value="AAA"/>
    <property type="match status" value="2"/>
</dbReference>
<dbReference type="Pfam" id="PF08352">
    <property type="entry name" value="oligo_HPY"/>
    <property type="match status" value="2"/>
</dbReference>
<evidence type="ECO:0000256" key="1">
    <source>
        <dbReference type="ARBA" id="ARBA00004417"/>
    </source>
</evidence>
<dbReference type="Proteomes" id="UP000652567">
    <property type="component" value="Unassembled WGS sequence"/>
</dbReference>
<dbReference type="SUPFAM" id="SSF52540">
    <property type="entry name" value="P-loop containing nucleoside triphosphate hydrolases"/>
    <property type="match status" value="2"/>
</dbReference>
<dbReference type="NCBIfam" id="NF008453">
    <property type="entry name" value="PRK11308.1"/>
    <property type="match status" value="2"/>
</dbReference>
<dbReference type="InterPro" id="IPR050388">
    <property type="entry name" value="ABC_Ni/Peptide_Import"/>
</dbReference>
<dbReference type="Gene3D" id="3.40.50.300">
    <property type="entry name" value="P-loop containing nucleotide triphosphate hydrolases"/>
    <property type="match status" value="2"/>
</dbReference>
<evidence type="ECO:0000256" key="8">
    <source>
        <dbReference type="ARBA" id="ARBA00038852"/>
    </source>
</evidence>
<keyword evidence="12" id="KW-1185">Reference proteome</keyword>
<dbReference type="GO" id="GO:0005524">
    <property type="term" value="F:ATP binding"/>
    <property type="evidence" value="ECO:0007669"/>
    <property type="project" value="UniProtKB-KW"/>
</dbReference>
<accession>A0A928V6Q6</accession>
<dbReference type="GO" id="GO:0016887">
    <property type="term" value="F:ATP hydrolysis activity"/>
    <property type="evidence" value="ECO:0007669"/>
    <property type="project" value="InterPro"/>
</dbReference>
<organism evidence="11 12">
    <name type="scientific">Cellvibrio polysaccharolyticus</name>
    <dbReference type="NCBI Taxonomy" id="2082724"/>
    <lineage>
        <taxon>Bacteria</taxon>
        <taxon>Pseudomonadati</taxon>
        <taxon>Pseudomonadota</taxon>
        <taxon>Gammaproteobacteria</taxon>
        <taxon>Cellvibrionales</taxon>
        <taxon>Cellvibrionaceae</taxon>
        <taxon>Cellvibrio</taxon>
    </lineage>
</organism>
<comment type="subcellular location">
    <subcellularLocation>
        <location evidence="1">Cell inner membrane</location>
        <topology evidence="1">Peripheral membrane protein</topology>
    </subcellularLocation>
</comment>
<evidence type="ECO:0000256" key="4">
    <source>
        <dbReference type="ARBA" id="ARBA00022475"/>
    </source>
</evidence>
<dbReference type="InterPro" id="IPR003439">
    <property type="entry name" value="ABC_transporter-like_ATP-bd"/>
</dbReference>
<evidence type="ECO:0000256" key="7">
    <source>
        <dbReference type="ARBA" id="ARBA00023136"/>
    </source>
</evidence>
<keyword evidence="5" id="KW-0547">Nucleotide-binding</keyword>
<evidence type="ECO:0000259" key="10">
    <source>
        <dbReference type="PROSITE" id="PS50893"/>
    </source>
</evidence>
<evidence type="ECO:0000313" key="11">
    <source>
        <dbReference type="EMBL" id="MBE8717564.1"/>
    </source>
</evidence>
<dbReference type="PROSITE" id="PS50893">
    <property type="entry name" value="ABC_TRANSPORTER_2"/>
    <property type="match status" value="2"/>
</dbReference>